<feature type="region of interest" description="Disordered" evidence="1">
    <location>
        <begin position="22"/>
        <end position="57"/>
    </location>
</feature>
<evidence type="ECO:0000313" key="2">
    <source>
        <dbReference type="EMBL" id="SPQ20184.1"/>
    </source>
</evidence>
<dbReference type="EMBL" id="OUUZ01000003">
    <property type="protein sequence ID" value="SPQ20184.1"/>
    <property type="molecule type" value="Genomic_DNA"/>
</dbReference>
<name>A0A3S4AL11_9PEZI</name>
<evidence type="ECO:0000313" key="3">
    <source>
        <dbReference type="Proteomes" id="UP000289323"/>
    </source>
</evidence>
<reference evidence="2 3" key="1">
    <citation type="submission" date="2018-04" db="EMBL/GenBank/DDBJ databases">
        <authorList>
            <person name="Huttner S."/>
            <person name="Dainat J."/>
        </authorList>
    </citation>
    <scope>NUCLEOTIDE SEQUENCE [LARGE SCALE GENOMIC DNA]</scope>
</reference>
<proteinExistence type="predicted"/>
<protein>
    <submittedName>
        <fullName evidence="2">45960ca9-c103-46cd-96e2-b292a23af387</fullName>
    </submittedName>
</protein>
<sequence>MSYLVYPPLNVIVPQVTTYTGPAALPHHAPNEPNQLPRRRAAEPPPPPPPPSAPAPAAVYCTTPMPTACVGVMAVCAPPPVYMPVMGVAVGTPVPVVGVGVPLRLAP</sequence>
<evidence type="ECO:0000256" key="1">
    <source>
        <dbReference type="SAM" id="MobiDB-lite"/>
    </source>
</evidence>
<accession>A0A3S4AL11</accession>
<dbReference type="Proteomes" id="UP000289323">
    <property type="component" value="Unassembled WGS sequence"/>
</dbReference>
<feature type="compositionally biased region" description="Pro residues" evidence="1">
    <location>
        <begin position="43"/>
        <end position="54"/>
    </location>
</feature>
<dbReference type="AlphaFoldDB" id="A0A3S4AL11"/>
<organism evidence="2 3">
    <name type="scientific">Thermothielavioides terrestris</name>
    <dbReference type="NCBI Taxonomy" id="2587410"/>
    <lineage>
        <taxon>Eukaryota</taxon>
        <taxon>Fungi</taxon>
        <taxon>Dikarya</taxon>
        <taxon>Ascomycota</taxon>
        <taxon>Pezizomycotina</taxon>
        <taxon>Sordariomycetes</taxon>
        <taxon>Sordariomycetidae</taxon>
        <taxon>Sordariales</taxon>
        <taxon>Chaetomiaceae</taxon>
        <taxon>Thermothielavioides</taxon>
    </lineage>
</organism>
<gene>
    <name evidence="2" type="ORF">TT172_LOCUS2603</name>
</gene>